<evidence type="ECO:0000313" key="5">
    <source>
        <dbReference type="Proteomes" id="UP000483820"/>
    </source>
</evidence>
<dbReference type="EMBL" id="WUAV01000005">
    <property type="protein sequence ID" value="KAF1752369.1"/>
    <property type="molecule type" value="Genomic_DNA"/>
</dbReference>
<dbReference type="Pfam" id="PF10328">
    <property type="entry name" value="7TM_GPCR_Srx"/>
    <property type="match status" value="1"/>
</dbReference>
<feature type="transmembrane region" description="Helical" evidence="2">
    <location>
        <begin position="87"/>
        <end position="111"/>
    </location>
</feature>
<feature type="domain" description="7TM GPCR serpentine receptor class x (Srx)" evidence="3">
    <location>
        <begin position="16"/>
        <end position="272"/>
    </location>
</feature>
<dbReference type="CDD" id="cd00637">
    <property type="entry name" value="7tm_classA_rhodopsin-like"/>
    <property type="match status" value="1"/>
</dbReference>
<feature type="transmembrane region" description="Helical" evidence="2">
    <location>
        <begin position="247"/>
        <end position="271"/>
    </location>
</feature>
<feature type="transmembrane region" description="Helical" evidence="2">
    <location>
        <begin position="6"/>
        <end position="26"/>
    </location>
</feature>
<proteinExistence type="predicted"/>
<feature type="transmembrane region" description="Helical" evidence="2">
    <location>
        <begin position="169"/>
        <end position="190"/>
    </location>
</feature>
<dbReference type="PANTHER" id="PTHR46611">
    <property type="entry name" value="SERPENTINE RECEPTOR, CLASS X-RELATED"/>
    <property type="match status" value="1"/>
</dbReference>
<dbReference type="CTD" id="9824465"/>
<dbReference type="Proteomes" id="UP000483820">
    <property type="component" value="Chromosome V"/>
</dbReference>
<dbReference type="PANTHER" id="PTHR46611:SF7">
    <property type="entry name" value="7TM GPCR SERPENTINE RECEPTOR CLASS X (SRX) DOMAIN-CONTAINING PROTEIN"/>
    <property type="match status" value="1"/>
</dbReference>
<keyword evidence="2" id="KW-0472">Membrane</keyword>
<feature type="compositionally biased region" description="Basic and acidic residues" evidence="1">
    <location>
        <begin position="284"/>
        <end position="295"/>
    </location>
</feature>
<organism evidence="4 5">
    <name type="scientific">Caenorhabditis remanei</name>
    <name type="common">Caenorhabditis vulgaris</name>
    <dbReference type="NCBI Taxonomy" id="31234"/>
    <lineage>
        <taxon>Eukaryota</taxon>
        <taxon>Metazoa</taxon>
        <taxon>Ecdysozoa</taxon>
        <taxon>Nematoda</taxon>
        <taxon>Chromadorea</taxon>
        <taxon>Rhabditida</taxon>
        <taxon>Rhabditina</taxon>
        <taxon>Rhabditomorpha</taxon>
        <taxon>Rhabditoidea</taxon>
        <taxon>Rhabditidae</taxon>
        <taxon>Peloderinae</taxon>
        <taxon>Caenorhabditis</taxon>
    </lineage>
</organism>
<feature type="region of interest" description="Disordered" evidence="1">
    <location>
        <begin position="275"/>
        <end position="295"/>
    </location>
</feature>
<protein>
    <recommendedName>
        <fullName evidence="3">7TM GPCR serpentine receptor class x (Srx) domain-containing protein</fullName>
    </recommendedName>
</protein>
<feature type="transmembrane region" description="Helical" evidence="2">
    <location>
        <begin position="46"/>
        <end position="67"/>
    </location>
</feature>
<evidence type="ECO:0000256" key="1">
    <source>
        <dbReference type="SAM" id="MobiDB-lite"/>
    </source>
</evidence>
<dbReference type="AlphaFoldDB" id="A0A6A5GD78"/>
<dbReference type="InterPro" id="IPR019430">
    <property type="entry name" value="7TM_GPCR_serpentine_rcpt_Srx"/>
</dbReference>
<feature type="transmembrane region" description="Helical" evidence="2">
    <location>
        <begin position="123"/>
        <end position="149"/>
    </location>
</feature>
<sequence length="314" mass="35728">MIEFRYFAATVMLLMSIGAIVLNSLVVRRMFREREGFHKICVNKAVANILIGHAFLIWAVPCSYLNFLYLPHQFNIFFGQIVGWAPYLMSGPFTQLCLAFNRAVAISYPYWFNKQNRFPWTKILLAGLWAISIVLSLPAMIDGCSYIFFVESVSWSPMDTVCSRTLSEYVTNAVLVMAIVSFSVNISSIFKIVKSAIGLSAVMDANMSEARRRKRRKMFIQCVIQDCTHITDCMLNTYVYTFYSAQWFQFLCGAVSALTVITLDGFLMSVLHQRSTTPSQTREPPSKSHTHDTHQFRNRALSRVSATIMTTTTL</sequence>
<keyword evidence="2" id="KW-0812">Transmembrane</keyword>
<evidence type="ECO:0000313" key="4">
    <source>
        <dbReference type="EMBL" id="KAF1752369.1"/>
    </source>
</evidence>
<reference evidence="4 5" key="1">
    <citation type="submission" date="2019-12" db="EMBL/GenBank/DDBJ databases">
        <title>Chromosome-level assembly of the Caenorhabditis remanei genome.</title>
        <authorList>
            <person name="Teterina A.A."/>
            <person name="Willis J.H."/>
            <person name="Phillips P.C."/>
        </authorList>
    </citation>
    <scope>NUCLEOTIDE SEQUENCE [LARGE SCALE GENOMIC DNA]</scope>
    <source>
        <strain evidence="4 5">PX506</strain>
        <tissue evidence="4">Whole organism</tissue>
    </source>
</reference>
<evidence type="ECO:0000259" key="3">
    <source>
        <dbReference type="Pfam" id="PF10328"/>
    </source>
</evidence>
<accession>A0A6A5GD78</accession>
<dbReference type="GeneID" id="9824465"/>
<evidence type="ECO:0000256" key="2">
    <source>
        <dbReference type="SAM" id="Phobius"/>
    </source>
</evidence>
<dbReference type="RefSeq" id="XP_003110311.2">
    <property type="nucleotide sequence ID" value="XM_003110263.2"/>
</dbReference>
<dbReference type="KEGG" id="crq:GCK72_018923"/>
<dbReference type="SUPFAM" id="SSF81321">
    <property type="entry name" value="Family A G protein-coupled receptor-like"/>
    <property type="match status" value="1"/>
</dbReference>
<gene>
    <name evidence="4" type="ORF">GCK72_018923</name>
</gene>
<comment type="caution">
    <text evidence="4">The sequence shown here is derived from an EMBL/GenBank/DDBJ whole genome shotgun (WGS) entry which is preliminary data.</text>
</comment>
<dbReference type="Gene3D" id="1.20.1070.10">
    <property type="entry name" value="Rhodopsin 7-helix transmembrane proteins"/>
    <property type="match status" value="1"/>
</dbReference>
<keyword evidence="2" id="KW-1133">Transmembrane helix</keyword>
<name>A0A6A5GD78_CAERE</name>